<dbReference type="CDD" id="cd01343">
    <property type="entry name" value="PL1_Passenger_AT"/>
    <property type="match status" value="1"/>
</dbReference>
<dbReference type="Pfam" id="PF03797">
    <property type="entry name" value="Autotransporter"/>
    <property type="match status" value="1"/>
</dbReference>
<reference evidence="4 5" key="1">
    <citation type="submission" date="2017-09" db="EMBL/GenBank/DDBJ databases">
        <title>Complete genome of Salmonella enterica subsp. diarizonae isolated from stool of a patient with bacterial enteropathy.</title>
        <authorList>
            <person name="Zhou J."/>
            <person name="Chen Q."/>
            <person name="Guo L."/>
            <person name="Fan J."/>
        </authorList>
    </citation>
    <scope>NUCLEOTIDE SEQUENCE [LARGE SCALE GENOMIC DNA]</scope>
    <source>
        <strain evidence="4 5">HZS154</strain>
    </source>
</reference>
<sequence length="909" mass="95790">MPGITFIITDFRTLVIFFSKTFVINKALELVKLNFFGFISSVLYYHTAVFAADYNHNIIDYHQILTNGDSVTDSTVVSSGRLTLDNGARSNGINIESGGIMEVNKNATDESSIIHTGGIQYVDGFALNTTISGEQKISGLVEGTLIKGGYQSVYGSGQAINTTLSNSGVQYVSGIAKNTIIESGQQYIQSGGKASDTTINNGGIQNVEGGSVTDSIINDGGTQNVTGGSVTNTIINDGGTQNVTGGSVTNTIINDGGTQNVTGGSVTDTTINHYGELYAHGGSVSNTVINGGRLDAANLSTVIKNTVVNNGGHFEVLNGNITDTTINNGSQNIRGNTLVSGTVINNGGRLAVFDNSVATDTTVTHGGAVYVYSGTVNNVDVSGQDAGLYLEPARNNMKPVITGDITISDKGRIVLSYGADSSGADMTVSNDASLQLNNAGACTTNCLYTLNSLALSGGSVALYNTPPGASTGWNTLNLSSLSGNGDFYMHTEVASGKGDLLNITGNATGSFRLFVQDSGVSPTSDDSLLLVKTGGGDAVFTLGNKGGLVELGTWEYRLKENNSGSWLLSPDLRPAPQPDPAPQPAPAPQPDPVPQPELPAENIKRRISASTAAVLNMAAVQPLVFDAELESVRERLQARKMAGRDDPLWMTQYNTRNNVSTSAGAEFKQTLGGLIMGIDRLSQYEKSSGTLGAFFSYSHSNIGFSRGGEGYVDSYSFGVYAGLQHESGFYLDSIAKANLFDNNVKGRMNNGGAADGDYRTWGIGAHLESGIRLSNNNWSATPYMAFTGFTGSARKYALSNGMQADVDTTRMLRAEAGLGMDYRLILSNGGELQPWLKISARQELANNNQVTINNRDRFNNDLSGMRGVFQTGVHAKITDNLTGHLSAGYGDGAGVQSPWRATVGMSWSF</sequence>
<dbReference type="InterPro" id="IPR030930">
    <property type="entry name" value="AIDA"/>
</dbReference>
<dbReference type="InterPro" id="IPR036709">
    <property type="entry name" value="Autotransporte_beta_dom_sf"/>
</dbReference>
<dbReference type="STRING" id="59204.UQ49_19070"/>
<evidence type="ECO:0000313" key="5">
    <source>
        <dbReference type="Proteomes" id="UP000230639"/>
    </source>
</evidence>
<accession>A0A2I5HCU9</accession>
<dbReference type="PROSITE" id="PS51208">
    <property type="entry name" value="AUTOTRANSPORTER"/>
    <property type="match status" value="1"/>
</dbReference>
<gene>
    <name evidence="4" type="ORF">CNQ75_01420</name>
</gene>
<dbReference type="PANTHER" id="PTHR35037">
    <property type="entry name" value="C-TERMINAL REGION OF AIDA-LIKE PROTEIN"/>
    <property type="match status" value="1"/>
</dbReference>
<dbReference type="GO" id="GO:0019867">
    <property type="term" value="C:outer membrane"/>
    <property type="evidence" value="ECO:0007669"/>
    <property type="project" value="InterPro"/>
</dbReference>
<dbReference type="Gene3D" id="2.40.128.130">
    <property type="entry name" value="Autotransporter beta-domain"/>
    <property type="match status" value="1"/>
</dbReference>
<dbReference type="AlphaFoldDB" id="A0A2I5HCU9"/>
<proteinExistence type="predicted"/>
<protein>
    <submittedName>
        <fullName evidence="4">Autotransporter outer membrane beta-barrel domain-containing protein</fullName>
    </submittedName>
</protein>
<dbReference type="Gene3D" id="2.160.20.20">
    <property type="match status" value="2"/>
</dbReference>
<dbReference type="InterPro" id="IPR006315">
    <property type="entry name" value="OM_autotransptr_brl_dom"/>
</dbReference>
<dbReference type="Pfam" id="PF03212">
    <property type="entry name" value="Pertactin"/>
    <property type="match status" value="1"/>
</dbReference>
<dbReference type="InterPro" id="IPR012332">
    <property type="entry name" value="Autotransporter_pectin_lyase_C"/>
</dbReference>
<dbReference type="InterPro" id="IPR003991">
    <property type="entry name" value="Pertactin_virulence_factor"/>
</dbReference>
<dbReference type="InterPro" id="IPR004899">
    <property type="entry name" value="Pertactin_central"/>
</dbReference>
<dbReference type="NCBIfam" id="TIGR04415">
    <property type="entry name" value="O_hepto_targRPT"/>
    <property type="match status" value="6"/>
</dbReference>
<keyword evidence="1" id="KW-0732">Signal</keyword>
<evidence type="ECO:0000256" key="2">
    <source>
        <dbReference type="SAM" id="MobiDB-lite"/>
    </source>
</evidence>
<dbReference type="Proteomes" id="UP000230639">
    <property type="component" value="Chromosome"/>
</dbReference>
<name>A0A2I5HCU9_SALDZ</name>
<dbReference type="RefSeq" id="WP_100212307.1">
    <property type="nucleotide sequence ID" value="NZ_CP023345.1"/>
</dbReference>
<dbReference type="InterPro" id="IPR051551">
    <property type="entry name" value="Autotransporter_adhesion"/>
</dbReference>
<dbReference type="PRINTS" id="PR01484">
    <property type="entry name" value="PRTACTNFAMLY"/>
</dbReference>
<dbReference type="InterPro" id="IPR011050">
    <property type="entry name" value="Pectin_lyase_fold/virulence"/>
</dbReference>
<dbReference type="SUPFAM" id="SSF103515">
    <property type="entry name" value="Autotransporter"/>
    <property type="match status" value="1"/>
</dbReference>
<dbReference type="SMART" id="SM00869">
    <property type="entry name" value="Autotransporter"/>
    <property type="match status" value="1"/>
</dbReference>
<dbReference type="InterPro" id="IPR005546">
    <property type="entry name" value="Autotransporte_beta"/>
</dbReference>
<evidence type="ECO:0000256" key="1">
    <source>
        <dbReference type="ARBA" id="ARBA00022729"/>
    </source>
</evidence>
<feature type="domain" description="Autotransporter" evidence="3">
    <location>
        <begin position="641"/>
        <end position="909"/>
    </location>
</feature>
<dbReference type="PANTHER" id="PTHR35037:SF7">
    <property type="entry name" value="AUTOTRANSPORTER"/>
    <property type="match status" value="1"/>
</dbReference>
<feature type="region of interest" description="Disordered" evidence="2">
    <location>
        <begin position="567"/>
        <end position="598"/>
    </location>
</feature>
<dbReference type="SUPFAM" id="SSF51126">
    <property type="entry name" value="Pectin lyase-like"/>
    <property type="match status" value="1"/>
</dbReference>
<organism evidence="4 5">
    <name type="scientific">Salmonella diarizonae</name>
    <dbReference type="NCBI Taxonomy" id="59204"/>
    <lineage>
        <taxon>Bacteria</taxon>
        <taxon>Pseudomonadati</taxon>
        <taxon>Pseudomonadota</taxon>
        <taxon>Gammaproteobacteria</taxon>
        <taxon>Enterobacterales</taxon>
        <taxon>Enterobacteriaceae</taxon>
        <taxon>Salmonella</taxon>
    </lineage>
</organism>
<feature type="compositionally biased region" description="Pro residues" evidence="2">
    <location>
        <begin position="573"/>
        <end position="597"/>
    </location>
</feature>
<evidence type="ECO:0000259" key="3">
    <source>
        <dbReference type="PROSITE" id="PS51208"/>
    </source>
</evidence>
<dbReference type="NCBIfam" id="TIGR01414">
    <property type="entry name" value="autotrans_barl"/>
    <property type="match status" value="1"/>
</dbReference>
<dbReference type="EMBL" id="CP023345">
    <property type="protein sequence ID" value="ATW53304.1"/>
    <property type="molecule type" value="Genomic_DNA"/>
</dbReference>
<evidence type="ECO:0000313" key="4">
    <source>
        <dbReference type="EMBL" id="ATW53304.1"/>
    </source>
</evidence>